<organism evidence="12 13">
    <name type="scientific">Dendrobium chrysotoxum</name>
    <name type="common">Orchid</name>
    <dbReference type="NCBI Taxonomy" id="161865"/>
    <lineage>
        <taxon>Eukaryota</taxon>
        <taxon>Viridiplantae</taxon>
        <taxon>Streptophyta</taxon>
        <taxon>Embryophyta</taxon>
        <taxon>Tracheophyta</taxon>
        <taxon>Spermatophyta</taxon>
        <taxon>Magnoliopsida</taxon>
        <taxon>Liliopsida</taxon>
        <taxon>Asparagales</taxon>
        <taxon>Orchidaceae</taxon>
        <taxon>Epidendroideae</taxon>
        <taxon>Malaxideae</taxon>
        <taxon>Dendrobiinae</taxon>
        <taxon>Dendrobium</taxon>
    </lineage>
</organism>
<keyword evidence="7" id="KW-0653">Protein transport</keyword>
<protein>
    <submittedName>
        <fullName evidence="12">Uncharacterized protein</fullName>
    </submittedName>
</protein>
<comment type="similarity">
    <text evidence="3">Belongs to the Tom20 family.</text>
</comment>
<sequence length="243" mass="26991">MQSTRNMSREDLERVMFFQEAREQAHKAVQNNPSDATAHTQLGGALLELSHFQAGPESNAMIQEASDRSLSKIVTVIQMEKEFRLQARVFLNLQLLLLPGKKGFLTPDHEAAKEHFLQAKNAFLKPTKRGQMYGHGAFIFSSSFFDVILQMQEPENDMYKKAMEMTDKAPDLHADLHRQISAQEGLQEPLSLGGGEATSSKTAGGSAVSEFWYDAAGWVILIGLGAAWMSLFRTEQAANTTAR</sequence>
<keyword evidence="5 11" id="KW-0812">Transmembrane</keyword>
<keyword evidence="13" id="KW-1185">Reference proteome</keyword>
<dbReference type="Gene3D" id="1.25.40.10">
    <property type="entry name" value="Tetratricopeptide repeat domain"/>
    <property type="match status" value="1"/>
</dbReference>
<reference evidence="12 13" key="1">
    <citation type="journal article" date="2021" name="Hortic Res">
        <title>Chromosome-scale assembly of the Dendrobium chrysotoxum genome enhances the understanding of orchid evolution.</title>
        <authorList>
            <person name="Zhang Y."/>
            <person name="Zhang G.Q."/>
            <person name="Zhang D."/>
            <person name="Liu X.D."/>
            <person name="Xu X.Y."/>
            <person name="Sun W.H."/>
            <person name="Yu X."/>
            <person name="Zhu X."/>
            <person name="Wang Z.W."/>
            <person name="Zhao X."/>
            <person name="Zhong W.Y."/>
            <person name="Chen H."/>
            <person name="Yin W.L."/>
            <person name="Huang T."/>
            <person name="Niu S.C."/>
            <person name="Liu Z.J."/>
        </authorList>
    </citation>
    <scope>NUCLEOTIDE SEQUENCE [LARGE SCALE GENOMIC DNA]</scope>
    <source>
        <strain evidence="12">Lindl</strain>
    </source>
</reference>
<keyword evidence="8 11" id="KW-1133">Transmembrane helix</keyword>
<dbReference type="PANTHER" id="PTHR32409">
    <property type="entry name" value="MITOCHONDRIAL IMPORT RECEPTOR SUBUNIT TOM20-1-RELATED"/>
    <property type="match status" value="1"/>
</dbReference>
<dbReference type="GO" id="GO:0015031">
    <property type="term" value="P:protein transport"/>
    <property type="evidence" value="ECO:0007669"/>
    <property type="project" value="UniProtKB-KW"/>
</dbReference>
<dbReference type="PANTHER" id="PTHR32409:SF3">
    <property type="entry name" value="MITOCHONDRIAL IMPORT RECEPTOR SUBUNIT TOM20-1-RELATED"/>
    <property type="match status" value="1"/>
</dbReference>
<keyword evidence="6" id="KW-1000">Mitochondrion outer membrane</keyword>
<dbReference type="AlphaFoldDB" id="A0AAV7FQR7"/>
<evidence type="ECO:0000256" key="3">
    <source>
        <dbReference type="ARBA" id="ARBA00005792"/>
    </source>
</evidence>
<comment type="caution">
    <text evidence="12">The sequence shown here is derived from an EMBL/GenBank/DDBJ whole genome shotgun (WGS) entry which is preliminary data.</text>
</comment>
<feature type="transmembrane region" description="Helical" evidence="11">
    <location>
        <begin position="132"/>
        <end position="151"/>
    </location>
</feature>
<name>A0AAV7FQR7_DENCH</name>
<comment type="subcellular location">
    <subcellularLocation>
        <location evidence="2">Mitochondrion outer membrane</location>
        <topology evidence="2">Single-pass membrane protein</topology>
    </subcellularLocation>
</comment>
<keyword evidence="10 11" id="KW-0472">Membrane</keyword>
<dbReference type="GO" id="GO:0005742">
    <property type="term" value="C:mitochondrial outer membrane translocase complex"/>
    <property type="evidence" value="ECO:0007669"/>
    <property type="project" value="InterPro"/>
</dbReference>
<gene>
    <name evidence="12" type="ORF">IEQ34_025273</name>
</gene>
<evidence type="ECO:0000256" key="5">
    <source>
        <dbReference type="ARBA" id="ARBA00022692"/>
    </source>
</evidence>
<evidence type="ECO:0000256" key="7">
    <source>
        <dbReference type="ARBA" id="ARBA00022927"/>
    </source>
</evidence>
<evidence type="ECO:0000256" key="2">
    <source>
        <dbReference type="ARBA" id="ARBA00004572"/>
    </source>
</evidence>
<evidence type="ECO:0000256" key="8">
    <source>
        <dbReference type="ARBA" id="ARBA00022989"/>
    </source>
</evidence>
<dbReference type="GO" id="GO:0045040">
    <property type="term" value="P:protein insertion into mitochondrial outer membrane"/>
    <property type="evidence" value="ECO:0007669"/>
    <property type="project" value="InterPro"/>
</dbReference>
<proteinExistence type="inferred from homology"/>
<evidence type="ECO:0000256" key="10">
    <source>
        <dbReference type="ARBA" id="ARBA00023136"/>
    </source>
</evidence>
<dbReference type="SUPFAM" id="SSF48452">
    <property type="entry name" value="TPR-like"/>
    <property type="match status" value="1"/>
</dbReference>
<keyword evidence="4" id="KW-0813">Transport</keyword>
<dbReference type="Proteomes" id="UP000775213">
    <property type="component" value="Unassembled WGS sequence"/>
</dbReference>
<accession>A0AAV7FQR7</accession>
<dbReference type="Pfam" id="PF06552">
    <property type="entry name" value="TOM20_plant"/>
    <property type="match status" value="2"/>
</dbReference>
<comment type="function">
    <text evidence="1">Central component of the receptor complex responsible for the recognition and translocation of cytosolically synthesized mitochondrial preproteins. Together with TOM22 functions as the transit peptide receptor at the surface of the mitochondrion outer membrane and facilitates the movement of preproteins into the translocation pore.</text>
</comment>
<evidence type="ECO:0000256" key="1">
    <source>
        <dbReference type="ARBA" id="ARBA00003450"/>
    </source>
</evidence>
<evidence type="ECO:0000313" key="12">
    <source>
        <dbReference type="EMBL" id="KAH0445893.1"/>
    </source>
</evidence>
<feature type="transmembrane region" description="Helical" evidence="11">
    <location>
        <begin position="211"/>
        <end position="231"/>
    </location>
</feature>
<evidence type="ECO:0000256" key="6">
    <source>
        <dbReference type="ARBA" id="ARBA00022787"/>
    </source>
</evidence>
<dbReference type="InterPro" id="IPR010547">
    <property type="entry name" value="TOM20_imprt_rcpt"/>
</dbReference>
<evidence type="ECO:0000313" key="13">
    <source>
        <dbReference type="Proteomes" id="UP000775213"/>
    </source>
</evidence>
<evidence type="ECO:0000256" key="11">
    <source>
        <dbReference type="SAM" id="Phobius"/>
    </source>
</evidence>
<evidence type="ECO:0000256" key="4">
    <source>
        <dbReference type="ARBA" id="ARBA00022448"/>
    </source>
</evidence>
<keyword evidence="9" id="KW-0496">Mitochondrion</keyword>
<dbReference type="InterPro" id="IPR011990">
    <property type="entry name" value="TPR-like_helical_dom_sf"/>
</dbReference>
<dbReference type="EMBL" id="JAGFBR010000339">
    <property type="protein sequence ID" value="KAH0445893.1"/>
    <property type="molecule type" value="Genomic_DNA"/>
</dbReference>
<evidence type="ECO:0000256" key="9">
    <source>
        <dbReference type="ARBA" id="ARBA00023128"/>
    </source>
</evidence>